<protein>
    <submittedName>
        <fullName evidence="3">Zinc dependent phospholipase C family protein</fullName>
    </submittedName>
</protein>
<name>A0A932CLS7_UNCTE</name>
<accession>A0A932CLS7</accession>
<evidence type="ECO:0000313" key="4">
    <source>
        <dbReference type="Proteomes" id="UP000769766"/>
    </source>
</evidence>
<organism evidence="3 4">
    <name type="scientific">Tectimicrobiota bacterium</name>
    <dbReference type="NCBI Taxonomy" id="2528274"/>
    <lineage>
        <taxon>Bacteria</taxon>
        <taxon>Pseudomonadati</taxon>
        <taxon>Nitrospinota/Tectimicrobiota group</taxon>
        <taxon>Candidatus Tectimicrobiota</taxon>
    </lineage>
</organism>
<evidence type="ECO:0000256" key="1">
    <source>
        <dbReference type="SAM" id="MobiDB-lite"/>
    </source>
</evidence>
<proteinExistence type="predicted"/>
<dbReference type="EMBL" id="JACPRF010000063">
    <property type="protein sequence ID" value="MBI2875663.1"/>
    <property type="molecule type" value="Genomic_DNA"/>
</dbReference>
<reference evidence="3" key="1">
    <citation type="submission" date="2020-07" db="EMBL/GenBank/DDBJ databases">
        <title>Huge and variable diversity of episymbiotic CPR bacteria and DPANN archaea in groundwater ecosystems.</title>
        <authorList>
            <person name="He C.Y."/>
            <person name="Keren R."/>
            <person name="Whittaker M."/>
            <person name="Farag I.F."/>
            <person name="Doudna J."/>
            <person name="Cate J.H.D."/>
            <person name="Banfield J.F."/>
        </authorList>
    </citation>
    <scope>NUCLEOTIDE SEQUENCE</scope>
    <source>
        <strain evidence="3">NC_groundwater_672_Ag_B-0.1um_62_36</strain>
    </source>
</reference>
<feature type="region of interest" description="Disordered" evidence="1">
    <location>
        <begin position="301"/>
        <end position="322"/>
    </location>
</feature>
<sequence length="322" mass="37270">MPTTMVHIAFIEELGREDRVEAPLRSLIAGHVSQAKLGAVFPDLQYYENFFRLLARYLLKLPLPFSPWSYLFHSKAPATLGRTFLEVLKKEPVKEGGESKLAFIAGYFSHLALDITLHPPVWSLSQREGRSDLHAKEIHTTCERYQGLLYHQHLYGYDIAGRPLVREKIQLLPVGRRRLDPALYDLFRKACLELFSRAPCPGEFRNWIRGIHLYARILSSPLGKIEGLRGQTDSLRQRYFENEGFSFLEYYRRAKEVAIGYLNAAYRYWQEEEISEGLRRGFLEQVPNVDLGCPWVGDRVPESRVEPSKRSTRGGDLRRMVK</sequence>
<evidence type="ECO:0000313" key="3">
    <source>
        <dbReference type="EMBL" id="MBI2875663.1"/>
    </source>
</evidence>
<dbReference type="Proteomes" id="UP000769766">
    <property type="component" value="Unassembled WGS sequence"/>
</dbReference>
<dbReference type="AlphaFoldDB" id="A0A932CLS7"/>
<feature type="domain" description="Phospholipase C/D" evidence="2">
    <location>
        <begin position="23"/>
        <end position="159"/>
    </location>
</feature>
<comment type="caution">
    <text evidence="3">The sequence shown here is derived from an EMBL/GenBank/DDBJ whole genome shotgun (WGS) entry which is preliminary data.</text>
</comment>
<dbReference type="InterPro" id="IPR029002">
    <property type="entry name" value="PLPC/GPLD1"/>
</dbReference>
<evidence type="ECO:0000259" key="2">
    <source>
        <dbReference type="Pfam" id="PF00882"/>
    </source>
</evidence>
<gene>
    <name evidence="3" type="ORF">HYY20_02140</name>
</gene>
<dbReference type="Pfam" id="PF00882">
    <property type="entry name" value="Zn_dep_PLPC"/>
    <property type="match status" value="1"/>
</dbReference>